<organism evidence="3">
    <name type="scientific">Pseudo-nitzschia australis</name>
    <dbReference type="NCBI Taxonomy" id="44445"/>
    <lineage>
        <taxon>Eukaryota</taxon>
        <taxon>Sar</taxon>
        <taxon>Stramenopiles</taxon>
        <taxon>Ochrophyta</taxon>
        <taxon>Bacillariophyta</taxon>
        <taxon>Bacillariophyceae</taxon>
        <taxon>Bacillariophycidae</taxon>
        <taxon>Bacillariales</taxon>
        <taxon>Bacillariaceae</taxon>
        <taxon>Pseudo-nitzschia</taxon>
    </lineage>
</organism>
<feature type="signal peptide" evidence="2">
    <location>
        <begin position="1"/>
        <end position="26"/>
    </location>
</feature>
<accession>A0A7S4AKE2</accession>
<protein>
    <recommendedName>
        <fullName evidence="4">PEP-CTERM protein-sorting domain-containing protein</fullName>
    </recommendedName>
</protein>
<dbReference type="AlphaFoldDB" id="A0A7S4AKE2"/>
<evidence type="ECO:0000256" key="1">
    <source>
        <dbReference type="SAM" id="MobiDB-lite"/>
    </source>
</evidence>
<evidence type="ECO:0000256" key="2">
    <source>
        <dbReference type="SAM" id="SignalP"/>
    </source>
</evidence>
<gene>
    <name evidence="3" type="ORF">PAUS00366_LOCUS11621</name>
</gene>
<name>A0A7S4AKE2_9STRA</name>
<evidence type="ECO:0000313" key="3">
    <source>
        <dbReference type="EMBL" id="CAE0718867.1"/>
    </source>
</evidence>
<sequence>MPSHSIYIVACSVILAIGLQSGSTYAFTGSNFAVRPASIVASSPSSTRTSIFSTPTPENEGDSQQQQLDAFVDPLSANKPSAPAATEEANYPIDLPSPILLASSMILAIIGVGKRKRNDTTCGIIRG</sequence>
<evidence type="ECO:0008006" key="4">
    <source>
        <dbReference type="Google" id="ProtNLM"/>
    </source>
</evidence>
<feature type="region of interest" description="Disordered" evidence="1">
    <location>
        <begin position="41"/>
        <end position="65"/>
    </location>
</feature>
<keyword evidence="2" id="KW-0732">Signal</keyword>
<dbReference type="EMBL" id="HBIX01016026">
    <property type="protein sequence ID" value="CAE0718867.1"/>
    <property type="molecule type" value="Transcribed_RNA"/>
</dbReference>
<feature type="compositionally biased region" description="Low complexity" evidence="1">
    <location>
        <begin position="41"/>
        <end position="57"/>
    </location>
</feature>
<proteinExistence type="predicted"/>
<feature type="chain" id="PRO_5030676643" description="PEP-CTERM protein-sorting domain-containing protein" evidence="2">
    <location>
        <begin position="27"/>
        <end position="127"/>
    </location>
</feature>
<reference evidence="3" key="1">
    <citation type="submission" date="2021-01" db="EMBL/GenBank/DDBJ databases">
        <authorList>
            <person name="Corre E."/>
            <person name="Pelletier E."/>
            <person name="Niang G."/>
            <person name="Scheremetjew M."/>
            <person name="Finn R."/>
            <person name="Kale V."/>
            <person name="Holt S."/>
            <person name="Cochrane G."/>
            <person name="Meng A."/>
            <person name="Brown T."/>
            <person name="Cohen L."/>
        </authorList>
    </citation>
    <scope>NUCLEOTIDE SEQUENCE</scope>
    <source>
        <strain evidence="3">10249 10 AB</strain>
    </source>
</reference>